<evidence type="ECO:0000313" key="2">
    <source>
        <dbReference type="Proteomes" id="UP000001522"/>
    </source>
</evidence>
<reference evidence="1 2" key="1">
    <citation type="journal article" date="2010" name="BMC Genomics">
        <title>Comparative genomics and proteomics of Helicobacter mustelae, an ulcerogenic and carcinogenic gastric pathogen.</title>
        <authorList>
            <person name="O'Toole P.W."/>
            <person name="Snelling W.J."/>
            <person name="Canchaya C."/>
            <person name="Forde B.M."/>
            <person name="Hardie K.R."/>
            <person name="Josenhans C."/>
            <person name="Graham R.L.J."/>
            <person name="McMullan G."/>
            <person name="Parkhill J."/>
            <person name="Belda E."/>
            <person name="Bentley S.D."/>
        </authorList>
    </citation>
    <scope>NUCLEOTIDE SEQUENCE [LARGE SCALE GENOMIC DNA]</scope>
    <source>
        <strain evidence="2">ATCC 43772 / LMG 18044 / NCTC 12198 / 12198</strain>
    </source>
</reference>
<evidence type="ECO:0000313" key="1">
    <source>
        <dbReference type="EMBL" id="CBG40104.1"/>
    </source>
</evidence>
<dbReference type="HOGENOM" id="CLU_129236_0_0_7"/>
<dbReference type="Proteomes" id="UP000001522">
    <property type="component" value="Chromosome"/>
</dbReference>
<dbReference type="AlphaFoldDB" id="D3UHY1"/>
<dbReference type="KEGG" id="hms:HMU08470"/>
<dbReference type="STRING" id="679897.HMU08470"/>
<protein>
    <submittedName>
        <fullName evidence="1">Putative hypothteical protein</fullName>
    </submittedName>
</protein>
<proteinExistence type="predicted"/>
<keyword evidence="2" id="KW-1185">Reference proteome</keyword>
<organism evidence="1 2">
    <name type="scientific">Helicobacter mustelae (strain ATCC 43772 / CCUG 25715 / CIP 103759 / LMG 18044 / NCTC 12198 / R85-136P)</name>
    <name type="common">Campylobacter mustelae</name>
    <dbReference type="NCBI Taxonomy" id="679897"/>
    <lineage>
        <taxon>Bacteria</taxon>
        <taxon>Pseudomonadati</taxon>
        <taxon>Campylobacterota</taxon>
        <taxon>Epsilonproteobacteria</taxon>
        <taxon>Campylobacterales</taxon>
        <taxon>Helicobacteraceae</taxon>
        <taxon>Helicobacter</taxon>
    </lineage>
</organism>
<sequence>MKFDKLQDKHCENIIKFLMQKKKSFILWCKIDEVSFDPPLPASILQDFRPISPFVLAGYTFESLALTERGISFEAGFGSENIGSIVEMDLSSILQIAITVGEKESVIFVRLDSKKIFVEESLEEEEMKRSMEAILSNPHNKQYL</sequence>
<dbReference type="EMBL" id="FN555004">
    <property type="protein sequence ID" value="CBG40104.1"/>
    <property type="molecule type" value="Genomic_DNA"/>
</dbReference>
<name>D3UHY1_HELM1</name>
<gene>
    <name evidence="1" type="ordered locus">HMU08470</name>
</gene>
<dbReference type="eggNOG" id="ENOG5031CI0">
    <property type="taxonomic scope" value="Bacteria"/>
</dbReference>
<dbReference type="RefSeq" id="WP_013023178.1">
    <property type="nucleotide sequence ID" value="NC_013949.1"/>
</dbReference>
<accession>D3UHY1</accession>